<dbReference type="OrthoDB" id="5653052at2"/>
<dbReference type="Proteomes" id="UP000044071">
    <property type="component" value="Unassembled WGS sequence"/>
</dbReference>
<evidence type="ECO:0000256" key="1">
    <source>
        <dbReference type="ARBA" id="ARBA00002397"/>
    </source>
</evidence>
<dbReference type="SUPFAM" id="SSF140566">
    <property type="entry name" value="FlgN-like"/>
    <property type="match status" value="1"/>
</dbReference>
<dbReference type="AlphaFoldDB" id="A0A078KXB5"/>
<evidence type="ECO:0000256" key="4">
    <source>
        <dbReference type="SAM" id="Coils"/>
    </source>
</evidence>
<proteinExistence type="inferred from homology"/>
<dbReference type="STRING" id="1034943.BN59_03361"/>
<comment type="similarity">
    <text evidence="2">Belongs to the FlgN family.</text>
</comment>
<dbReference type="EMBL" id="CCSB01000004">
    <property type="protein sequence ID" value="CDZ79045.1"/>
    <property type="molecule type" value="Genomic_DNA"/>
</dbReference>
<keyword evidence="3" id="KW-1005">Bacterial flagellum biogenesis</keyword>
<sequence>MTNPKAEQLINLLQGEILLISKLIDHLSEEKIALMERQFEELEALAQKKEELSQQLENSAKQRVEILEISNYDNNAKQSLQIFLKQCDSEQATKIEQLNKQLAEKLATCREQNSVNGQVIATNLNTRQEIISILTGQVNNDAINTYTATGSVSSSNESSRHQEA</sequence>
<keyword evidence="6" id="KW-1185">Reference proteome</keyword>
<reference evidence="5 6" key="1">
    <citation type="submission" date="2014-06" db="EMBL/GenBank/DDBJ databases">
        <authorList>
            <person name="Urmite Genomes Urmite Genomes"/>
        </authorList>
    </citation>
    <scope>NUCLEOTIDE SEQUENCE [LARGE SCALE GENOMIC DNA]</scope>
</reference>
<evidence type="ECO:0000256" key="3">
    <source>
        <dbReference type="ARBA" id="ARBA00022795"/>
    </source>
</evidence>
<dbReference type="eggNOG" id="COG3418">
    <property type="taxonomic scope" value="Bacteria"/>
</dbReference>
<dbReference type="InterPro" id="IPR036679">
    <property type="entry name" value="FlgN-like_sf"/>
</dbReference>
<dbReference type="RefSeq" id="WP_044012204.1">
    <property type="nucleotide sequence ID" value="NZ_CCVW01000004.1"/>
</dbReference>
<organism evidence="5 6">
    <name type="scientific">Legionella massiliensis</name>
    <dbReference type="NCBI Taxonomy" id="1034943"/>
    <lineage>
        <taxon>Bacteria</taxon>
        <taxon>Pseudomonadati</taxon>
        <taxon>Pseudomonadota</taxon>
        <taxon>Gammaproteobacteria</taxon>
        <taxon>Legionellales</taxon>
        <taxon>Legionellaceae</taxon>
        <taxon>Legionella</taxon>
    </lineage>
</organism>
<evidence type="ECO:0000313" key="5">
    <source>
        <dbReference type="EMBL" id="CDZ79045.1"/>
    </source>
</evidence>
<keyword evidence="4" id="KW-0175">Coiled coil</keyword>
<dbReference type="Pfam" id="PF05130">
    <property type="entry name" value="FlgN"/>
    <property type="match status" value="1"/>
</dbReference>
<evidence type="ECO:0000313" key="6">
    <source>
        <dbReference type="Proteomes" id="UP000044071"/>
    </source>
</evidence>
<dbReference type="Gene3D" id="1.20.58.300">
    <property type="entry name" value="FlgN-like"/>
    <property type="match status" value="1"/>
</dbReference>
<gene>
    <name evidence="5" type="ORF">BN59_03361</name>
</gene>
<accession>A0A078KXB5</accession>
<comment type="function">
    <text evidence="1">Required for the efficient initiation of filament assembly.</text>
</comment>
<feature type="coiled-coil region" evidence="4">
    <location>
        <begin position="32"/>
        <end position="62"/>
    </location>
</feature>
<name>A0A078KXB5_9GAMM</name>
<dbReference type="InterPro" id="IPR007809">
    <property type="entry name" value="FlgN-like"/>
</dbReference>
<evidence type="ECO:0000256" key="2">
    <source>
        <dbReference type="ARBA" id="ARBA00007703"/>
    </source>
</evidence>
<protein>
    <submittedName>
        <fullName evidence="5">FlgN protein</fullName>
    </submittedName>
</protein>
<dbReference type="GO" id="GO:0044780">
    <property type="term" value="P:bacterial-type flagellum assembly"/>
    <property type="evidence" value="ECO:0007669"/>
    <property type="project" value="InterPro"/>
</dbReference>